<keyword evidence="1" id="KW-0812">Transmembrane</keyword>
<evidence type="ECO:0000256" key="1">
    <source>
        <dbReference type="SAM" id="Phobius"/>
    </source>
</evidence>
<keyword evidence="2" id="KW-0732">Signal</keyword>
<protein>
    <submittedName>
        <fullName evidence="3">Uncharacterized protein</fullName>
    </submittedName>
</protein>
<evidence type="ECO:0000256" key="2">
    <source>
        <dbReference type="SAM" id="SignalP"/>
    </source>
</evidence>
<comment type="caution">
    <text evidence="3">The sequence shown here is derived from an EMBL/GenBank/DDBJ whole genome shotgun (WGS) entry which is preliminary data.</text>
</comment>
<evidence type="ECO:0000313" key="3">
    <source>
        <dbReference type="EMBL" id="MEK8027497.1"/>
    </source>
</evidence>
<feature type="transmembrane region" description="Helical" evidence="1">
    <location>
        <begin position="94"/>
        <end position="111"/>
    </location>
</feature>
<feature type="chain" id="PRO_5046041873" evidence="2">
    <location>
        <begin position="41"/>
        <end position="116"/>
    </location>
</feature>
<feature type="signal peptide" evidence="2">
    <location>
        <begin position="1"/>
        <end position="40"/>
    </location>
</feature>
<proteinExistence type="predicted"/>
<name>A0ABU9BEX8_9BURK</name>
<reference evidence="3 4" key="1">
    <citation type="submission" date="2024-04" db="EMBL/GenBank/DDBJ databases">
        <title>Novel species of the genus Ideonella isolated from streams.</title>
        <authorList>
            <person name="Lu H."/>
        </authorList>
    </citation>
    <scope>NUCLEOTIDE SEQUENCE [LARGE SCALE GENOMIC DNA]</scope>
    <source>
        <strain evidence="3 4">BYS139W</strain>
    </source>
</reference>
<evidence type="ECO:0000313" key="4">
    <source>
        <dbReference type="Proteomes" id="UP001368500"/>
    </source>
</evidence>
<organism evidence="3 4">
    <name type="scientific">Pseudaquabacterium rugosum</name>
    <dbReference type="NCBI Taxonomy" id="2984194"/>
    <lineage>
        <taxon>Bacteria</taxon>
        <taxon>Pseudomonadati</taxon>
        <taxon>Pseudomonadota</taxon>
        <taxon>Betaproteobacteria</taxon>
        <taxon>Burkholderiales</taxon>
        <taxon>Sphaerotilaceae</taxon>
        <taxon>Pseudaquabacterium</taxon>
    </lineage>
</organism>
<dbReference type="Proteomes" id="UP001368500">
    <property type="component" value="Unassembled WGS sequence"/>
</dbReference>
<dbReference type="RefSeq" id="WP_341375271.1">
    <property type="nucleotide sequence ID" value="NZ_JBBUTF010000014.1"/>
</dbReference>
<sequence>MTNDVSRRDPQSSAPPRRRGRRLLLTTALLGTLGATSVAAAPPGLIDWHLGWHSLQSWWDSPLGAALPDLAHQASRAVSEGSRTAPGESGGLDLHGAVLLGLSVVVALLKLQHRVR</sequence>
<keyword evidence="4" id="KW-1185">Reference proteome</keyword>
<gene>
    <name evidence="3" type="ORF">AACH11_16155</name>
</gene>
<dbReference type="EMBL" id="JBBUTF010000014">
    <property type="protein sequence ID" value="MEK8027497.1"/>
    <property type="molecule type" value="Genomic_DNA"/>
</dbReference>
<accession>A0ABU9BEX8</accession>
<keyword evidence="1" id="KW-1133">Transmembrane helix</keyword>
<keyword evidence="1" id="KW-0472">Membrane</keyword>